<dbReference type="NCBIfam" id="NF033808">
    <property type="entry name" value="copper_CopD"/>
    <property type="match status" value="1"/>
</dbReference>
<reference evidence="9" key="1">
    <citation type="submission" date="2006-01" db="EMBL/GenBank/DDBJ databases">
        <title>Complete sequence of Novosphingobium aromaticivorans DSM 12444.</title>
        <authorList>
            <consortium name="US DOE Joint Genome Institute"/>
            <person name="Copeland A."/>
            <person name="Lucas S."/>
            <person name="Lapidus A."/>
            <person name="Barry K."/>
            <person name="Detter J.C."/>
            <person name="Glavina T."/>
            <person name="Hammon N."/>
            <person name="Israni S."/>
            <person name="Pitluck S."/>
            <person name="Chain P."/>
            <person name="Malfatti S."/>
            <person name="Shin M."/>
            <person name="Vergez L."/>
            <person name="Schmutz J."/>
            <person name="Larimer F."/>
            <person name="Land M."/>
            <person name="Kyrpides N."/>
            <person name="Ivanova N."/>
            <person name="Fredrickson J."/>
            <person name="Balkwill D."/>
            <person name="Romine M.F."/>
            <person name="Richardson P."/>
        </authorList>
    </citation>
    <scope>NUCLEOTIDE SEQUENCE [LARGE SCALE GENOMIC DNA]</scope>
    <source>
        <strain evidence="9">ATCC 700278 / DSM 12444 / CCUG 56034 / CIP 105152 / NBRC 16084 / F199</strain>
    </source>
</reference>
<evidence type="ECO:0000313" key="9">
    <source>
        <dbReference type="Proteomes" id="UP000009134"/>
    </source>
</evidence>
<keyword evidence="9" id="KW-1185">Reference proteome</keyword>
<dbReference type="STRING" id="279238.Saro_2924"/>
<keyword evidence="5 6" id="KW-0472">Membrane</keyword>
<dbReference type="InterPro" id="IPR047689">
    <property type="entry name" value="CopD"/>
</dbReference>
<feature type="transmembrane region" description="Helical" evidence="6">
    <location>
        <begin position="12"/>
        <end position="31"/>
    </location>
</feature>
<evidence type="ECO:0000256" key="3">
    <source>
        <dbReference type="ARBA" id="ARBA00022692"/>
    </source>
</evidence>
<name>Q2G464_NOVAD</name>
<feature type="transmembrane region" description="Helical" evidence="6">
    <location>
        <begin position="260"/>
        <end position="280"/>
    </location>
</feature>
<protein>
    <submittedName>
        <fullName evidence="8">Copper resistance D</fullName>
    </submittedName>
</protein>
<dbReference type="GO" id="GO:0005886">
    <property type="term" value="C:plasma membrane"/>
    <property type="evidence" value="ECO:0007669"/>
    <property type="project" value="UniProtKB-SubCell"/>
</dbReference>
<dbReference type="HOGENOM" id="CLU_075540_0_0_5"/>
<feature type="transmembrane region" description="Helical" evidence="6">
    <location>
        <begin position="115"/>
        <end position="136"/>
    </location>
</feature>
<dbReference type="PANTHER" id="PTHR34820">
    <property type="entry name" value="INNER MEMBRANE PROTEIN YEBZ"/>
    <property type="match status" value="1"/>
</dbReference>
<gene>
    <name evidence="8" type="ordered locus">Saro_2924</name>
</gene>
<keyword evidence="2" id="KW-1003">Cell membrane</keyword>
<dbReference type="RefSeq" id="WP_011446563.1">
    <property type="nucleotide sequence ID" value="NC_007794.1"/>
</dbReference>
<keyword evidence="3 6" id="KW-0812">Transmembrane</keyword>
<evidence type="ECO:0000313" key="8">
    <source>
        <dbReference type="EMBL" id="ABD27359.1"/>
    </source>
</evidence>
<dbReference type="InterPro" id="IPR032694">
    <property type="entry name" value="CopC/D"/>
</dbReference>
<evidence type="ECO:0000256" key="2">
    <source>
        <dbReference type="ARBA" id="ARBA00022475"/>
    </source>
</evidence>
<feature type="domain" description="Copper resistance protein D" evidence="7">
    <location>
        <begin position="178"/>
        <end position="277"/>
    </location>
</feature>
<keyword evidence="4 6" id="KW-1133">Transmembrane helix</keyword>
<feature type="transmembrane region" description="Helical" evidence="6">
    <location>
        <begin position="80"/>
        <end position="108"/>
    </location>
</feature>
<feature type="transmembrane region" description="Helical" evidence="6">
    <location>
        <begin position="148"/>
        <end position="169"/>
    </location>
</feature>
<evidence type="ECO:0000256" key="6">
    <source>
        <dbReference type="SAM" id="Phobius"/>
    </source>
</evidence>
<dbReference type="InterPro" id="IPR008457">
    <property type="entry name" value="Cu-R_CopD_dom"/>
</dbReference>
<evidence type="ECO:0000256" key="4">
    <source>
        <dbReference type="ARBA" id="ARBA00022989"/>
    </source>
</evidence>
<accession>Q2G464</accession>
<dbReference type="AlphaFoldDB" id="Q2G464"/>
<feature type="transmembrane region" description="Helical" evidence="6">
    <location>
        <begin position="190"/>
        <end position="210"/>
    </location>
</feature>
<dbReference type="KEGG" id="nar:Saro_2924"/>
<evidence type="ECO:0000256" key="5">
    <source>
        <dbReference type="ARBA" id="ARBA00023136"/>
    </source>
</evidence>
<proteinExistence type="predicted"/>
<organism evidence="8 9">
    <name type="scientific">Novosphingobium aromaticivorans (strain ATCC 700278 / DSM 12444 / CCUG 56034 / CIP 105152 / NBRC 16084 / F199)</name>
    <dbReference type="NCBI Taxonomy" id="279238"/>
    <lineage>
        <taxon>Bacteria</taxon>
        <taxon>Pseudomonadati</taxon>
        <taxon>Pseudomonadota</taxon>
        <taxon>Alphaproteobacteria</taxon>
        <taxon>Sphingomonadales</taxon>
        <taxon>Sphingomonadaceae</taxon>
        <taxon>Novosphingobium</taxon>
    </lineage>
</organism>
<evidence type="ECO:0000256" key="1">
    <source>
        <dbReference type="ARBA" id="ARBA00004651"/>
    </source>
</evidence>
<dbReference type="eggNOG" id="COG1276">
    <property type="taxonomic scope" value="Bacteria"/>
</dbReference>
<comment type="subcellular location">
    <subcellularLocation>
        <location evidence="1">Cell membrane</location>
        <topology evidence="1">Multi-pass membrane protein</topology>
    </subcellularLocation>
</comment>
<dbReference type="Proteomes" id="UP000009134">
    <property type="component" value="Chromosome"/>
</dbReference>
<evidence type="ECO:0000259" key="7">
    <source>
        <dbReference type="Pfam" id="PF05425"/>
    </source>
</evidence>
<feature type="transmembrane region" description="Helical" evidence="6">
    <location>
        <begin position="216"/>
        <end position="239"/>
    </location>
</feature>
<dbReference type="GO" id="GO:0006825">
    <property type="term" value="P:copper ion transport"/>
    <property type="evidence" value="ECO:0007669"/>
    <property type="project" value="InterPro"/>
</dbReference>
<feature type="transmembrane region" description="Helical" evidence="6">
    <location>
        <begin position="43"/>
        <end position="60"/>
    </location>
</feature>
<dbReference type="Pfam" id="PF05425">
    <property type="entry name" value="CopD"/>
    <property type="match status" value="1"/>
</dbReference>
<dbReference type="PANTHER" id="PTHR34820:SF4">
    <property type="entry name" value="INNER MEMBRANE PROTEIN YEBZ"/>
    <property type="match status" value="1"/>
</dbReference>
<dbReference type="EMBL" id="CP000248">
    <property type="protein sequence ID" value="ABD27359.1"/>
    <property type="molecule type" value="Genomic_DNA"/>
</dbReference>
<sequence length="284" mass="29515">METPGLILSRGIAYLALLLVAGLPILALSNGLPGELSSRQRRALALLALVAAGASIWWALESVAAMAGMTLATLDQETFTVVLAATPLGAVMEWRLTALFAVLLAMVVPLRALRVPVATLAGGVALGSMAWTGHAGASEVPLHRWADVVHLVAAATWIGALAAFVTRAFTRETRAQVEALAKFARTGTAIVALLLLTGMVNTLAIAGWPVPLSSRWTMLLALKLGLFAAMLGLAASNRWRIVPALERGEVGAVGRLRRSMVMELAAGLGVVAIVSLLGVLDPAA</sequence>